<dbReference type="InterPro" id="IPR038734">
    <property type="entry name" value="YhaN_AAA"/>
</dbReference>
<name>A0ABR8PR94_9CLOT</name>
<feature type="coiled-coil region" evidence="1">
    <location>
        <begin position="481"/>
        <end position="508"/>
    </location>
</feature>
<dbReference type="SUPFAM" id="SSF52540">
    <property type="entry name" value="P-loop containing nucleoside triphosphate hydrolases"/>
    <property type="match status" value="1"/>
</dbReference>
<evidence type="ECO:0000313" key="5">
    <source>
        <dbReference type="Proteomes" id="UP000627781"/>
    </source>
</evidence>
<dbReference type="PANTHER" id="PTHR41259:SF1">
    <property type="entry name" value="DOUBLE-STRAND BREAK REPAIR RAD50 ATPASE, PUTATIVE-RELATED"/>
    <property type="match status" value="1"/>
</dbReference>
<evidence type="ECO:0000256" key="1">
    <source>
        <dbReference type="SAM" id="Coils"/>
    </source>
</evidence>
<keyword evidence="5" id="KW-1185">Reference proteome</keyword>
<protein>
    <submittedName>
        <fullName evidence="4">AAA family ATPase</fullName>
    </submittedName>
</protein>
<keyword evidence="2" id="KW-1133">Transmembrane helix</keyword>
<comment type="caution">
    <text evidence="4">The sequence shown here is derived from an EMBL/GenBank/DDBJ whole genome shotgun (WGS) entry which is preliminary data.</text>
</comment>
<organism evidence="4 5">
    <name type="scientific">Clostridium cibarium</name>
    <dbReference type="NCBI Taxonomy" id="2762247"/>
    <lineage>
        <taxon>Bacteria</taxon>
        <taxon>Bacillati</taxon>
        <taxon>Bacillota</taxon>
        <taxon>Clostridia</taxon>
        <taxon>Eubacteriales</taxon>
        <taxon>Clostridiaceae</taxon>
        <taxon>Clostridium</taxon>
    </lineage>
</organism>
<feature type="coiled-coil region" evidence="1">
    <location>
        <begin position="642"/>
        <end position="769"/>
    </location>
</feature>
<dbReference type="PANTHER" id="PTHR41259">
    <property type="entry name" value="DOUBLE-STRAND BREAK REPAIR RAD50 ATPASE, PUTATIVE-RELATED"/>
    <property type="match status" value="1"/>
</dbReference>
<feature type="transmembrane region" description="Helical" evidence="2">
    <location>
        <begin position="458"/>
        <end position="476"/>
    </location>
</feature>
<gene>
    <name evidence="4" type="ORF">H9661_04795</name>
</gene>
<dbReference type="Proteomes" id="UP000627781">
    <property type="component" value="Unassembled WGS sequence"/>
</dbReference>
<dbReference type="RefSeq" id="WP_143315680.1">
    <property type="nucleotide sequence ID" value="NZ_JACSRA010000005.1"/>
</dbReference>
<reference evidence="4 5" key="1">
    <citation type="submission" date="2020-08" db="EMBL/GenBank/DDBJ databases">
        <title>A Genomic Blueprint of the Chicken Gut Microbiome.</title>
        <authorList>
            <person name="Gilroy R."/>
            <person name="Ravi A."/>
            <person name="Getino M."/>
            <person name="Pursley I."/>
            <person name="Horton D.L."/>
            <person name="Alikhan N.-F."/>
            <person name="Baker D."/>
            <person name="Gharbi K."/>
            <person name="Hall N."/>
            <person name="Watson M."/>
            <person name="Adriaenssens E.M."/>
            <person name="Foster-Nyarko E."/>
            <person name="Jarju S."/>
            <person name="Secka A."/>
            <person name="Antonio M."/>
            <person name="Oren A."/>
            <person name="Chaudhuri R."/>
            <person name="La Ragione R.M."/>
            <person name="Hildebrand F."/>
            <person name="Pallen M.J."/>
        </authorList>
    </citation>
    <scope>NUCLEOTIDE SEQUENCE [LARGE SCALE GENOMIC DNA]</scope>
    <source>
        <strain evidence="4 5">Sa3CVN1</strain>
    </source>
</reference>
<keyword evidence="2" id="KW-0812">Transmembrane</keyword>
<evidence type="ECO:0000313" key="4">
    <source>
        <dbReference type="EMBL" id="MBD7910673.1"/>
    </source>
</evidence>
<evidence type="ECO:0000256" key="2">
    <source>
        <dbReference type="SAM" id="Phobius"/>
    </source>
</evidence>
<evidence type="ECO:0000259" key="3">
    <source>
        <dbReference type="Pfam" id="PF13514"/>
    </source>
</evidence>
<keyword evidence="1" id="KW-0175">Coiled coil</keyword>
<proteinExistence type="predicted"/>
<feature type="coiled-coil region" evidence="1">
    <location>
        <begin position="252"/>
        <end position="333"/>
    </location>
</feature>
<dbReference type="EMBL" id="JACSRA010000005">
    <property type="protein sequence ID" value="MBD7910673.1"/>
    <property type="molecule type" value="Genomic_DNA"/>
</dbReference>
<sequence length="904" mass="106141">MIIKMLKIDSFAGIEKKIINFEKGLNLIYGENETGKSRIESYIKIMLYGLSPKRGKNESDRKKYLPFNNRHIEGELVVEHNGRDYLIKRSFGKTKKEDISMVLDYLTGEEEKNINKDEPGKYFLGINRATFEKTLYIGQLAVSFTKDKEEEIMDKITALLGCSEHEVPVAKALEKLESIKKEYVTTRGVGALDLLKKKHSSLLEERYEGYKLSEENLGLEHKLLEHKADRKRIINEIEKLEVYKKYLKRVNLQKEYKDITEYLKKSEELKKKEEEIKNDLENGKDIIDEAFIDDLKEVNRLYLVLLDKKEELNEELTKQNMELKDNEIELENYKFLDLFGENIKERLIEIKYEQKTLEDKISYMKDIDNSIVLDERELNNKRNLLGNIIALENIKEDIEEKFNLYDVKLRSIKTIAQSNDINFDSKVDVKKENFKVLIGGIFLAIGLAMFFFGMPFMIIGGISVITGATIILMTNSRKKQMKYKEKEIEKLRKEINSIEEVLDETMIKLKINDYGELITSIKKYSIYKEYEERILVRLEEKKKIIDKGEYEETLNKYNKNKEMIDSLIGLSSCKDLEEVLEAISIYSKISETIEAIKEKRFQLADSIKNINIELEIKEKKLKAKLEIMDLDLGNLLDIEIYIKEYKEKIKKKNEIHANLQSMEETYKVLLKDRDINEIKNELKDIINESNQYSYESEEEIEVEEKRKSKELIEIEKNIKDLENKIANRYIGKRDLILIEEEIEDIKSEIEKDEKKVKSLDIAIKAIEESFHEVRREVGPTLNNNIASIFKVLTKEKYEEIKLGENYEMMVRDKNNLFAGNYLSNGALDQLYLSLRLALIDILFNGEERTIILDDAFVQYDNHRREKALLLINEKIKGQGLIFTCHTLEKEILENNKIEYNLIAL</sequence>
<accession>A0ABR8PR94</accession>
<feature type="domain" description="YhaN AAA" evidence="3">
    <location>
        <begin position="1"/>
        <end position="133"/>
    </location>
</feature>
<keyword evidence="2" id="KW-0472">Membrane</keyword>
<dbReference type="Gene3D" id="3.40.50.300">
    <property type="entry name" value="P-loop containing nucleotide triphosphate hydrolases"/>
    <property type="match status" value="2"/>
</dbReference>
<dbReference type="InterPro" id="IPR027417">
    <property type="entry name" value="P-loop_NTPase"/>
</dbReference>
<dbReference type="Pfam" id="PF13514">
    <property type="entry name" value="AAA_27"/>
    <property type="match status" value="1"/>
</dbReference>